<keyword evidence="2" id="KW-1003">Cell membrane</keyword>
<dbReference type="Proteomes" id="UP000694422">
    <property type="component" value="Unplaced"/>
</dbReference>
<dbReference type="Gene3D" id="2.60.40.10">
    <property type="entry name" value="Immunoglobulins"/>
    <property type="match status" value="5"/>
</dbReference>
<evidence type="ECO:0000256" key="2">
    <source>
        <dbReference type="ARBA" id="ARBA00022475"/>
    </source>
</evidence>
<comment type="subcellular location">
    <subcellularLocation>
        <location evidence="1">Cell membrane</location>
        <topology evidence="1">Single-pass membrane protein</topology>
    </subcellularLocation>
</comment>
<dbReference type="Pfam" id="PF13895">
    <property type="entry name" value="Ig_2"/>
    <property type="match status" value="2"/>
</dbReference>
<evidence type="ECO:0000256" key="1">
    <source>
        <dbReference type="ARBA" id="ARBA00004162"/>
    </source>
</evidence>
<dbReference type="InterPro" id="IPR003599">
    <property type="entry name" value="Ig_sub"/>
</dbReference>
<dbReference type="InterPro" id="IPR050412">
    <property type="entry name" value="Ig-like_Receptors_ImmuneReg"/>
</dbReference>
<dbReference type="Ensembl" id="ENSSDAT00000029902.1">
    <property type="protein sequence ID" value="ENSSDAP00000026161.1"/>
    <property type="gene ID" value="ENSSDAG00000023338.1"/>
</dbReference>
<keyword evidence="4" id="KW-0732">Signal</keyword>
<dbReference type="GO" id="GO:0032396">
    <property type="term" value="F:inhibitory MHC class I receptor activity"/>
    <property type="evidence" value="ECO:0007669"/>
    <property type="project" value="TreeGrafter"/>
</dbReference>
<dbReference type="FunFam" id="2.60.40.10:FF:000049">
    <property type="entry name" value="Leukocyte immunoglobulin-like receptor subfamily B member 1"/>
    <property type="match status" value="5"/>
</dbReference>
<reference evidence="13" key="1">
    <citation type="submission" date="2025-08" db="UniProtKB">
        <authorList>
            <consortium name="Ensembl"/>
        </authorList>
    </citation>
    <scope>IDENTIFICATION</scope>
</reference>
<evidence type="ECO:0000256" key="7">
    <source>
        <dbReference type="ARBA" id="ARBA00023136"/>
    </source>
</evidence>
<feature type="domain" description="Ig-like" evidence="12">
    <location>
        <begin position="201"/>
        <end position="288"/>
    </location>
</feature>
<dbReference type="AlphaFoldDB" id="A0A8C9UVT8"/>
<evidence type="ECO:0000256" key="8">
    <source>
        <dbReference type="ARBA" id="ARBA00023157"/>
    </source>
</evidence>
<keyword evidence="6" id="KW-1133">Transmembrane helix</keyword>
<proteinExistence type="predicted"/>
<dbReference type="GO" id="GO:0005886">
    <property type="term" value="C:plasma membrane"/>
    <property type="evidence" value="ECO:0007669"/>
    <property type="project" value="UniProtKB-SubCell"/>
</dbReference>
<keyword evidence="9" id="KW-0325">Glycoprotein</keyword>
<sequence>TLPKPTLWAEPGPVIHQGRAVTISCQGTHMAQKYCLIKERSWRPTCKRASLDPENKAKFPITYMTEPHAGRYQCLYHSPAGWSEHSDPLELVVTGPGELPVTPSLSVQPGPTVSSGENVTLLCQSQIKMDTFLLCKEGAADPPLRLRAEYRAPWYQAEFSMRAVTPALGGTYRCYGSHSSSPYLLSWPSAPLDLVVSGTLPKPNLWAEPGPVIPRGKSVTLWCQGSQDAKWNCLSKEKPWSPTCRRALQGPGNRAMFPIPTMTSQDAGGYQCYYQSPAGSSQHSERLELVVTGFYSKPRLSALPSPVVTSGGNVTLQCGSWKEFDRFILKKEGGHHLTWTLDSQQKPSGQFQAEFSVDSMTPSHRWTFACYGYYRSKPQVWSEPSDPLDLLVSGQLPVTPSLSVQPGPTVSSGENVTLLCQSQIKMDTFLLCKEGAADPPLRLRAEYRAPWYQAEFSMRAATPALGGTYRCYGSHSSSPYLLSRPSAPLDLVVSGSPPQDYTVQNLIRMGVAGLVLLVLEILLFQAQDSQRGTRDAARR</sequence>
<evidence type="ECO:0000259" key="12">
    <source>
        <dbReference type="PROSITE" id="PS50835"/>
    </source>
</evidence>
<evidence type="ECO:0000256" key="6">
    <source>
        <dbReference type="ARBA" id="ARBA00022989"/>
    </source>
</evidence>
<dbReference type="InterPro" id="IPR013151">
    <property type="entry name" value="Immunoglobulin_dom"/>
</dbReference>
<dbReference type="PROSITE" id="PS50835">
    <property type="entry name" value="IG_LIKE"/>
    <property type="match status" value="3"/>
</dbReference>
<keyword evidence="5" id="KW-0677">Repeat</keyword>
<keyword evidence="14" id="KW-1185">Reference proteome</keyword>
<evidence type="ECO:0000313" key="13">
    <source>
        <dbReference type="Ensembl" id="ENSSDAP00000026161.1"/>
    </source>
</evidence>
<dbReference type="InterPro" id="IPR007110">
    <property type="entry name" value="Ig-like_dom"/>
</dbReference>
<dbReference type="PANTHER" id="PTHR11738:SF179">
    <property type="entry name" value="LEUKOCYTE IMMUNOGLOBULIN-LIKE RECEPTOR SUBFAMILY A MEMBER 5"/>
    <property type="match status" value="1"/>
</dbReference>
<dbReference type="InterPro" id="IPR036179">
    <property type="entry name" value="Ig-like_dom_sf"/>
</dbReference>
<dbReference type="InterPro" id="IPR013783">
    <property type="entry name" value="Ig-like_fold"/>
</dbReference>
<protein>
    <recommendedName>
        <fullName evidence="12">Ig-like domain-containing protein</fullName>
    </recommendedName>
</protein>
<organism evidence="13 14">
    <name type="scientific">Spermophilus dauricus</name>
    <name type="common">Daurian ground squirrel</name>
    <dbReference type="NCBI Taxonomy" id="99837"/>
    <lineage>
        <taxon>Eukaryota</taxon>
        <taxon>Metazoa</taxon>
        <taxon>Chordata</taxon>
        <taxon>Craniata</taxon>
        <taxon>Vertebrata</taxon>
        <taxon>Euteleostomi</taxon>
        <taxon>Mammalia</taxon>
        <taxon>Eutheria</taxon>
        <taxon>Euarchontoglires</taxon>
        <taxon>Glires</taxon>
        <taxon>Rodentia</taxon>
        <taxon>Sciuromorpha</taxon>
        <taxon>Sciuridae</taxon>
        <taxon>Xerinae</taxon>
        <taxon>Marmotini</taxon>
        <taxon>Spermophilus</taxon>
    </lineage>
</organism>
<dbReference type="PANTHER" id="PTHR11738">
    <property type="entry name" value="MHC CLASS I NK CELL RECEPTOR"/>
    <property type="match status" value="1"/>
</dbReference>
<dbReference type="SUPFAM" id="SSF48726">
    <property type="entry name" value="Immunoglobulin"/>
    <property type="match status" value="5"/>
</dbReference>
<evidence type="ECO:0000256" key="10">
    <source>
        <dbReference type="ARBA" id="ARBA00023319"/>
    </source>
</evidence>
<evidence type="ECO:0000256" key="4">
    <source>
        <dbReference type="ARBA" id="ARBA00022729"/>
    </source>
</evidence>
<feature type="domain" description="Ig-like" evidence="12">
    <location>
        <begin position="400"/>
        <end position="483"/>
    </location>
</feature>
<name>A0A8C9UVT8_SPEDA</name>
<dbReference type="GO" id="GO:0002764">
    <property type="term" value="P:immune response-regulating signaling pathway"/>
    <property type="evidence" value="ECO:0007669"/>
    <property type="project" value="TreeGrafter"/>
</dbReference>
<feature type="disulfide bond" evidence="11">
    <location>
        <begin position="25"/>
        <end position="74"/>
    </location>
</feature>
<evidence type="ECO:0000256" key="9">
    <source>
        <dbReference type="ARBA" id="ARBA00023180"/>
    </source>
</evidence>
<evidence type="ECO:0000313" key="14">
    <source>
        <dbReference type="Proteomes" id="UP000694422"/>
    </source>
</evidence>
<evidence type="ECO:0000256" key="5">
    <source>
        <dbReference type="ARBA" id="ARBA00022737"/>
    </source>
</evidence>
<keyword evidence="8 11" id="KW-1015">Disulfide bond</keyword>
<accession>A0A8C9UVT8</accession>
<evidence type="ECO:0000256" key="11">
    <source>
        <dbReference type="PIRSR" id="PIRSR001979-1"/>
    </source>
</evidence>
<reference evidence="13" key="2">
    <citation type="submission" date="2025-09" db="UniProtKB">
        <authorList>
            <consortium name="Ensembl"/>
        </authorList>
    </citation>
    <scope>IDENTIFICATION</scope>
</reference>
<evidence type="ECO:0000256" key="3">
    <source>
        <dbReference type="ARBA" id="ARBA00022692"/>
    </source>
</evidence>
<dbReference type="GO" id="GO:0019221">
    <property type="term" value="P:cytokine-mediated signaling pathway"/>
    <property type="evidence" value="ECO:0007669"/>
    <property type="project" value="TreeGrafter"/>
</dbReference>
<dbReference type="InterPro" id="IPR016332">
    <property type="entry name" value="A1B_glyco/leuk_Ig-like_rcpt"/>
</dbReference>
<dbReference type="Pfam" id="PF00047">
    <property type="entry name" value="ig"/>
    <property type="match status" value="2"/>
</dbReference>
<dbReference type="PIRSF" id="PIRSF001979">
    <property type="entry name" value="Alpha_1B_glycoprot_prd"/>
    <property type="match status" value="1"/>
</dbReference>
<feature type="disulfide bond" evidence="11">
    <location>
        <begin position="123"/>
        <end position="272"/>
    </location>
</feature>
<keyword evidence="3" id="KW-0812">Transmembrane</keyword>
<keyword evidence="7" id="KW-0472">Membrane</keyword>
<feature type="domain" description="Ig-like" evidence="12">
    <location>
        <begin position="298"/>
        <end position="370"/>
    </location>
</feature>
<dbReference type="SMART" id="SM00409">
    <property type="entry name" value="IG"/>
    <property type="match status" value="5"/>
</dbReference>
<keyword evidence="10" id="KW-0393">Immunoglobulin domain</keyword>